<dbReference type="SUPFAM" id="SSF54373">
    <property type="entry name" value="FAD-linked reductases, C-terminal domain"/>
    <property type="match status" value="1"/>
</dbReference>
<dbReference type="Pfam" id="PF05199">
    <property type="entry name" value="GMC_oxred_C"/>
    <property type="match status" value="1"/>
</dbReference>
<feature type="binding site" evidence="3">
    <location>
        <begin position="574"/>
        <end position="575"/>
    </location>
    <ligand>
        <name>FAD</name>
        <dbReference type="ChEBI" id="CHEBI:57692"/>
    </ligand>
</feature>
<dbReference type="InterPro" id="IPR012132">
    <property type="entry name" value="GMC_OxRdtase"/>
</dbReference>
<evidence type="ECO:0000256" key="1">
    <source>
        <dbReference type="ARBA" id="ARBA00010790"/>
    </source>
</evidence>
<comment type="similarity">
    <text evidence="1">Belongs to the GMC oxidoreductase family.</text>
</comment>
<gene>
    <name evidence="7" type="ORF">TCE0_041r14125</name>
</gene>
<dbReference type="GO" id="GO:0050660">
    <property type="term" value="F:flavin adenine dinucleotide binding"/>
    <property type="evidence" value="ECO:0007669"/>
    <property type="project" value="InterPro"/>
</dbReference>
<dbReference type="PANTHER" id="PTHR11552:SF138">
    <property type="entry name" value="DEHYDROGENASE PKFF-RELATED"/>
    <property type="match status" value="1"/>
</dbReference>
<reference evidence="7" key="1">
    <citation type="submission" date="2014-12" db="EMBL/GenBank/DDBJ databases">
        <title>Draft genome sequence of Talaromyces cellulolyticus Y-94, a source of lignocellulosic biomass-degrading enzymes.</title>
        <authorList>
            <person name="Fujii T."/>
            <person name="Koike H."/>
            <person name="Sawayama S."/>
            <person name="Yano S."/>
            <person name="Inoue H."/>
        </authorList>
    </citation>
    <scope>NUCLEOTIDE SEQUENCE</scope>
    <source>
        <strain evidence="7">Y-94</strain>
    </source>
</reference>
<name>A0A6V8HH54_TALPI</name>
<evidence type="ECO:0000256" key="3">
    <source>
        <dbReference type="PIRSR" id="PIRSR000137-2"/>
    </source>
</evidence>
<dbReference type="GO" id="GO:0016614">
    <property type="term" value="F:oxidoreductase activity, acting on CH-OH group of donors"/>
    <property type="evidence" value="ECO:0007669"/>
    <property type="project" value="InterPro"/>
</dbReference>
<keyword evidence="2" id="KW-0325">Glycoprotein</keyword>
<keyword evidence="3" id="KW-0285">Flavoprotein</keyword>
<sequence length="593" mass="63904">MAITEIYHTMLFHVLFITLWSCAITSAQTFDYVIVGGGPAGLTVANRLTENSSITVAVIEAGTFPEDVLGNVTQVPGYVGELSSGPEVFDTNIEWGFMTTPQPSKNGTSVIYPRAKTWGGCTSINSMAYARSAIGAYQFWADTVDDQSFTYDNLVSYYKKSMNFTPPDNETRFANTTPSYHVSSTAEGGPLAVSYPSYGTAFSTWVAKGMAALGLPQTFSAIDGILSGSGYLLLTVNHPNGHRASAETQFLRPYLDRPNLFLFNETLAQRIIFNGEKVATGVEVTTASTTYTISAAKEVILSAGVFQSPQLLMVSGVGPAATLEEYDIDVVADRPGVGQGMDDHLFVPVVYPVNLENIAVVTEDVIDEFNNEAIGALTTTGSDYVAFERIPTSLQANWSVETTEFVSSLPADWPTSQYLILPGALAGTPETDIVYSTLMPALIAPQSRGNVSISSSSMSDPPLINPNWLATTADQELILATVKRARQFMTSEAMSGVVIGEELAPGPSVQTDAELLKYIRETFVYMCHAHSTNKMGNSSNPMAVVDTTGKVYGVENLRVIDASIFPFLLPGPAPQTHIYMLAEKLADDIKNDN</sequence>
<dbReference type="InterPro" id="IPR000172">
    <property type="entry name" value="GMC_OxRdtase_N"/>
</dbReference>
<feature type="domain" description="Glucose-methanol-choline oxidoreductase N-terminal" evidence="5">
    <location>
        <begin position="30"/>
        <end position="345"/>
    </location>
</feature>
<proteinExistence type="inferred from homology"/>
<dbReference type="PIRSF" id="PIRSF000137">
    <property type="entry name" value="Alcohol_oxidase"/>
    <property type="match status" value="1"/>
</dbReference>
<evidence type="ECO:0000313" key="7">
    <source>
        <dbReference type="EMBL" id="GAM41186.1"/>
    </source>
</evidence>
<protein>
    <submittedName>
        <fullName evidence="7">Uncharacterized protein</fullName>
    </submittedName>
</protein>
<evidence type="ECO:0000256" key="4">
    <source>
        <dbReference type="SAM" id="SignalP"/>
    </source>
</evidence>
<keyword evidence="3" id="KW-0274">FAD</keyword>
<organism evidence="7">
    <name type="scientific">Talaromyces pinophilus</name>
    <name type="common">Penicillium pinophilum</name>
    <dbReference type="NCBI Taxonomy" id="128442"/>
    <lineage>
        <taxon>Eukaryota</taxon>
        <taxon>Fungi</taxon>
        <taxon>Dikarya</taxon>
        <taxon>Ascomycota</taxon>
        <taxon>Pezizomycotina</taxon>
        <taxon>Eurotiomycetes</taxon>
        <taxon>Eurotiomycetidae</taxon>
        <taxon>Eurotiales</taxon>
        <taxon>Trichocomaceae</taxon>
        <taxon>Talaromyces</taxon>
        <taxon>Talaromyces sect. Talaromyces</taxon>
    </lineage>
</organism>
<keyword evidence="4" id="KW-0732">Signal</keyword>
<dbReference type="AlphaFoldDB" id="A0A6V8HH54"/>
<comment type="cofactor">
    <cofactor evidence="3">
        <name>FAD</name>
        <dbReference type="ChEBI" id="CHEBI:57692"/>
    </cofactor>
</comment>
<feature type="chain" id="PRO_5027588192" evidence="4">
    <location>
        <begin position="28"/>
        <end position="593"/>
    </location>
</feature>
<feature type="signal peptide" evidence="4">
    <location>
        <begin position="1"/>
        <end position="27"/>
    </location>
</feature>
<dbReference type="InterPro" id="IPR007867">
    <property type="entry name" value="GMC_OxRtase_C"/>
</dbReference>
<dbReference type="PANTHER" id="PTHR11552">
    <property type="entry name" value="GLUCOSE-METHANOL-CHOLINE GMC OXIDOREDUCTASE"/>
    <property type="match status" value="1"/>
</dbReference>
<evidence type="ECO:0000259" key="6">
    <source>
        <dbReference type="Pfam" id="PF05199"/>
    </source>
</evidence>
<dbReference type="InterPro" id="IPR036188">
    <property type="entry name" value="FAD/NAD-bd_sf"/>
</dbReference>
<dbReference type="Gene3D" id="3.50.50.60">
    <property type="entry name" value="FAD/NAD(P)-binding domain"/>
    <property type="match status" value="1"/>
</dbReference>
<feature type="domain" description="Glucose-methanol-choline oxidoreductase C-terminal" evidence="6">
    <location>
        <begin position="445"/>
        <end position="582"/>
    </location>
</feature>
<dbReference type="GO" id="GO:0044550">
    <property type="term" value="P:secondary metabolite biosynthetic process"/>
    <property type="evidence" value="ECO:0007669"/>
    <property type="project" value="TreeGrafter"/>
</dbReference>
<dbReference type="EMBL" id="DF933837">
    <property type="protein sequence ID" value="GAM41186.1"/>
    <property type="molecule type" value="Genomic_DNA"/>
</dbReference>
<evidence type="ECO:0000259" key="5">
    <source>
        <dbReference type="Pfam" id="PF00732"/>
    </source>
</evidence>
<dbReference type="Pfam" id="PF00732">
    <property type="entry name" value="GMC_oxred_N"/>
    <property type="match status" value="1"/>
</dbReference>
<accession>A0A6V8HH54</accession>
<comment type="caution">
    <text evidence="7">The sequence shown here is derived from an EMBL/GenBank/DDBJ whole genome shotgun (WGS) entry which is preliminary data.</text>
</comment>
<dbReference type="SUPFAM" id="SSF51905">
    <property type="entry name" value="FAD/NAD(P)-binding domain"/>
    <property type="match status" value="1"/>
</dbReference>
<evidence type="ECO:0000256" key="2">
    <source>
        <dbReference type="ARBA" id="ARBA00023180"/>
    </source>
</evidence>
<dbReference type="Gene3D" id="3.30.560.10">
    <property type="entry name" value="Glucose Oxidase, domain 3"/>
    <property type="match status" value="1"/>
</dbReference>